<feature type="transmembrane region" description="Helical" evidence="1">
    <location>
        <begin position="6"/>
        <end position="23"/>
    </location>
</feature>
<dbReference type="InterPro" id="IPR005135">
    <property type="entry name" value="Endo/exonuclease/phosphatase"/>
</dbReference>
<accession>A0A1I5AJW9</accession>
<dbReference type="SUPFAM" id="SSF56219">
    <property type="entry name" value="DNase I-like"/>
    <property type="match status" value="1"/>
</dbReference>
<keyword evidence="3" id="KW-0540">Nuclease</keyword>
<sequence>MILLRIFSGFFILATFLPLIKWDHWWIRVFDYPRIQKFLINLVLLIGWVTFFSQFNVEFWIWVALLLSCEAFLIRKVIPFTPLGKKMIQKVNFDQRSGIHLIVANVYQYNRQYHKILRLVEKESPDLVFIVETDQAWADAMKELEFKYSECIKIPLDNTYGLLLYTNLKIDRQETHYLIDSEIPSLELDIILNDGQKITIYAIHPTPPVPGENSVSTERDAEILIVGKKSKANPLPSLVIGDLNDVAWSYTTELFLKISEMADPRRGRGTYNTFHAKIPIFRWPLDHIFLSKEFGLSELKVLPGIGSDHFPISLKAVLTKRNTTDTLQANGDEKKEARQKISNGLD</sequence>
<proteinExistence type="predicted"/>
<protein>
    <submittedName>
        <fullName evidence="3">Uncharacterized conserved protein YafD, endonuclease/exonuclease/phosphatase (EEP) superfamily</fullName>
    </submittedName>
</protein>
<dbReference type="Gene3D" id="3.60.10.10">
    <property type="entry name" value="Endonuclease/exonuclease/phosphatase"/>
    <property type="match status" value="1"/>
</dbReference>
<keyword evidence="1" id="KW-0472">Membrane</keyword>
<evidence type="ECO:0000259" key="2">
    <source>
        <dbReference type="Pfam" id="PF03372"/>
    </source>
</evidence>
<keyword evidence="3" id="KW-0378">Hydrolase</keyword>
<keyword evidence="1" id="KW-1133">Transmembrane helix</keyword>
<dbReference type="GO" id="GO:0004519">
    <property type="term" value="F:endonuclease activity"/>
    <property type="evidence" value="ECO:0007669"/>
    <property type="project" value="UniProtKB-KW"/>
</dbReference>
<dbReference type="Proteomes" id="UP000199564">
    <property type="component" value="Unassembled WGS sequence"/>
</dbReference>
<reference evidence="4" key="1">
    <citation type="submission" date="2016-10" db="EMBL/GenBank/DDBJ databases">
        <authorList>
            <person name="Varghese N."/>
            <person name="Submissions S."/>
        </authorList>
    </citation>
    <scope>NUCLEOTIDE SEQUENCE [LARGE SCALE GENOMIC DNA]</scope>
    <source>
        <strain evidence="4">DSM 15282</strain>
    </source>
</reference>
<dbReference type="GO" id="GO:0004527">
    <property type="term" value="F:exonuclease activity"/>
    <property type="evidence" value="ECO:0007669"/>
    <property type="project" value="UniProtKB-KW"/>
</dbReference>
<gene>
    <name evidence="3" type="ORF">SAMN04488519_101184</name>
</gene>
<dbReference type="InterPro" id="IPR036691">
    <property type="entry name" value="Endo/exonu/phosph_ase_sf"/>
</dbReference>
<feature type="transmembrane region" description="Helical" evidence="1">
    <location>
        <begin position="35"/>
        <end position="53"/>
    </location>
</feature>
<keyword evidence="3" id="KW-0269">Exonuclease</keyword>
<evidence type="ECO:0000313" key="4">
    <source>
        <dbReference type="Proteomes" id="UP000199564"/>
    </source>
</evidence>
<dbReference type="Pfam" id="PF03372">
    <property type="entry name" value="Exo_endo_phos"/>
    <property type="match status" value="1"/>
</dbReference>
<keyword evidence="1" id="KW-0812">Transmembrane</keyword>
<organism evidence="3 4">
    <name type="scientific">Algoriphagus ornithinivorans</name>
    <dbReference type="NCBI Taxonomy" id="226506"/>
    <lineage>
        <taxon>Bacteria</taxon>
        <taxon>Pseudomonadati</taxon>
        <taxon>Bacteroidota</taxon>
        <taxon>Cytophagia</taxon>
        <taxon>Cytophagales</taxon>
        <taxon>Cyclobacteriaceae</taxon>
        <taxon>Algoriphagus</taxon>
    </lineage>
</organism>
<dbReference type="RefSeq" id="WP_091649008.1">
    <property type="nucleotide sequence ID" value="NZ_FOVW01000001.1"/>
</dbReference>
<dbReference type="AlphaFoldDB" id="A0A1I5AJW9"/>
<keyword evidence="4" id="KW-1185">Reference proteome</keyword>
<dbReference type="STRING" id="226506.SAMN04488519_101184"/>
<feature type="transmembrane region" description="Helical" evidence="1">
    <location>
        <begin position="59"/>
        <end position="78"/>
    </location>
</feature>
<evidence type="ECO:0000256" key="1">
    <source>
        <dbReference type="SAM" id="Phobius"/>
    </source>
</evidence>
<feature type="domain" description="Endonuclease/exonuclease/phosphatase" evidence="2">
    <location>
        <begin position="105"/>
        <end position="309"/>
    </location>
</feature>
<keyword evidence="3" id="KW-0255">Endonuclease</keyword>
<name>A0A1I5AJW9_9BACT</name>
<dbReference type="EMBL" id="FOVW01000001">
    <property type="protein sequence ID" value="SFN62650.1"/>
    <property type="molecule type" value="Genomic_DNA"/>
</dbReference>
<evidence type="ECO:0000313" key="3">
    <source>
        <dbReference type="EMBL" id="SFN62650.1"/>
    </source>
</evidence>